<name>A0A0S4LPC3_9BACT</name>
<gene>
    <name evidence="1" type="ORF">COMA2_40061</name>
</gene>
<dbReference type="OrthoDB" id="9777433at2"/>
<dbReference type="AlphaFoldDB" id="A0A0S4LPC3"/>
<dbReference type="RefSeq" id="WP_090899630.1">
    <property type="nucleotide sequence ID" value="NZ_CZPZ01000031.1"/>
</dbReference>
<dbReference type="EMBL" id="CZPZ01000031">
    <property type="protein sequence ID" value="CUS37860.1"/>
    <property type="molecule type" value="Genomic_DNA"/>
</dbReference>
<accession>A0A0S4LPC3</accession>
<protein>
    <submittedName>
        <fullName evidence="1">Uncharacterized protein</fullName>
    </submittedName>
</protein>
<evidence type="ECO:0000313" key="2">
    <source>
        <dbReference type="Proteomes" id="UP000198736"/>
    </source>
</evidence>
<proteinExistence type="predicted"/>
<evidence type="ECO:0000313" key="1">
    <source>
        <dbReference type="EMBL" id="CUS37860.1"/>
    </source>
</evidence>
<organism evidence="1 2">
    <name type="scientific">Candidatus Nitrospira nitrificans</name>
    <dbReference type="NCBI Taxonomy" id="1742973"/>
    <lineage>
        <taxon>Bacteria</taxon>
        <taxon>Pseudomonadati</taxon>
        <taxon>Nitrospirota</taxon>
        <taxon>Nitrospiria</taxon>
        <taxon>Nitrospirales</taxon>
        <taxon>Nitrospiraceae</taxon>
        <taxon>Nitrospira</taxon>
    </lineage>
</organism>
<reference evidence="2" key="1">
    <citation type="submission" date="2015-10" db="EMBL/GenBank/DDBJ databases">
        <authorList>
            <person name="Luecker S."/>
            <person name="Luecker S."/>
        </authorList>
    </citation>
    <scope>NUCLEOTIDE SEQUENCE [LARGE SCALE GENOMIC DNA]</scope>
</reference>
<sequence length="210" mass="23849">MRKDRLATLTMDIVVNHPTKRTALDAAYGQLSPWAQTEWDCASDGVSITERAARLGHSIREQRRCDESLIEHIFAALNGRTFVVLDATYCFMTQRMLDRRTGRRIPPDAVRRFASQPIASLLLNTRAQQDLKRRGVNTIGDLLPHAYEWLSPKRLAPGKPVMNVRLSVRRCLRILGVEIVFPEIRQRAIYCPCCAHTERDVMKIVALAGV</sequence>
<keyword evidence="2" id="KW-1185">Reference proteome</keyword>
<dbReference type="Proteomes" id="UP000198736">
    <property type="component" value="Unassembled WGS sequence"/>
</dbReference>